<reference evidence="1 2" key="1">
    <citation type="journal article" date="2021" name="Hortic Res">
        <title>High-quality reference genome and annotation aids understanding of berry development for evergreen blueberry (Vaccinium darrowii).</title>
        <authorList>
            <person name="Yu J."/>
            <person name="Hulse-Kemp A.M."/>
            <person name="Babiker E."/>
            <person name="Staton M."/>
        </authorList>
    </citation>
    <scope>NUCLEOTIDE SEQUENCE [LARGE SCALE GENOMIC DNA]</scope>
    <source>
        <strain evidence="2">cv. NJ 8807/NJ 8810</strain>
        <tissue evidence="1">Young leaf</tissue>
    </source>
</reference>
<evidence type="ECO:0000313" key="1">
    <source>
        <dbReference type="EMBL" id="KAH7863223.1"/>
    </source>
</evidence>
<accession>A0ACB7ZCR8</accession>
<keyword evidence="2" id="KW-1185">Reference proteome</keyword>
<dbReference type="Proteomes" id="UP000828048">
    <property type="component" value="Chromosome 12"/>
</dbReference>
<proteinExistence type="predicted"/>
<name>A0ACB7ZCR8_9ERIC</name>
<evidence type="ECO:0000313" key="2">
    <source>
        <dbReference type="Proteomes" id="UP000828048"/>
    </source>
</evidence>
<comment type="caution">
    <text evidence="1">The sequence shown here is derived from an EMBL/GenBank/DDBJ whole genome shotgun (WGS) entry which is preliminary data.</text>
</comment>
<gene>
    <name evidence="1" type="ORF">Vadar_014991</name>
</gene>
<protein>
    <submittedName>
        <fullName evidence="1">Uncharacterized protein</fullName>
    </submittedName>
</protein>
<sequence>MRNRSERGGEHWGCRCGLHRRLLQIPDSYCQRLREIRRRGTHLLLLAGLDLGQIRLRWVGPRRSVESVVLLAIRREEWGLRD</sequence>
<dbReference type="EMBL" id="CM037162">
    <property type="protein sequence ID" value="KAH7863223.1"/>
    <property type="molecule type" value="Genomic_DNA"/>
</dbReference>
<organism evidence="1 2">
    <name type="scientific">Vaccinium darrowii</name>
    <dbReference type="NCBI Taxonomy" id="229202"/>
    <lineage>
        <taxon>Eukaryota</taxon>
        <taxon>Viridiplantae</taxon>
        <taxon>Streptophyta</taxon>
        <taxon>Embryophyta</taxon>
        <taxon>Tracheophyta</taxon>
        <taxon>Spermatophyta</taxon>
        <taxon>Magnoliopsida</taxon>
        <taxon>eudicotyledons</taxon>
        <taxon>Gunneridae</taxon>
        <taxon>Pentapetalae</taxon>
        <taxon>asterids</taxon>
        <taxon>Ericales</taxon>
        <taxon>Ericaceae</taxon>
        <taxon>Vaccinioideae</taxon>
        <taxon>Vaccinieae</taxon>
        <taxon>Vaccinium</taxon>
    </lineage>
</organism>